<feature type="compositionally biased region" description="Low complexity" evidence="1">
    <location>
        <begin position="129"/>
        <end position="141"/>
    </location>
</feature>
<organism evidence="3 4">
    <name type="scientific">Panaeolus cyanescens</name>
    <dbReference type="NCBI Taxonomy" id="181874"/>
    <lineage>
        <taxon>Eukaryota</taxon>
        <taxon>Fungi</taxon>
        <taxon>Dikarya</taxon>
        <taxon>Basidiomycota</taxon>
        <taxon>Agaricomycotina</taxon>
        <taxon>Agaricomycetes</taxon>
        <taxon>Agaricomycetidae</taxon>
        <taxon>Agaricales</taxon>
        <taxon>Agaricineae</taxon>
        <taxon>Galeropsidaceae</taxon>
        <taxon>Panaeolus</taxon>
    </lineage>
</organism>
<dbReference type="InterPro" id="IPR037056">
    <property type="entry name" value="RNase_H1_N_sf"/>
</dbReference>
<sequence length="223" mass="24831">MSKRGSQHHPIPNTSHSAHQLSHSDAHQQVEYTADEISAFIHNAQSIKNSSNFRQEVQVMRRKVVDLLSFLDRLAIHGLPEDSDAQISASASDMAGAMRSLSISPHTHAQQHPTRAPVTTNPAASQHRPPVNSVHNPNVNVKQRNGAGRYYTVTVGRNIGVFEDWEYVCALTNGISGAAYRKHYTYDEAWAVYQDELRKGTPRVARRTGDTEEEWGLLSLSVQ</sequence>
<evidence type="ECO:0000313" key="3">
    <source>
        <dbReference type="EMBL" id="PPQ76962.1"/>
    </source>
</evidence>
<comment type="caution">
    <text evidence="3">The sequence shown here is derived from an EMBL/GenBank/DDBJ whole genome shotgun (WGS) entry which is preliminary data.</text>
</comment>
<feature type="compositionally biased region" description="Polar residues" evidence="1">
    <location>
        <begin position="105"/>
        <end position="124"/>
    </location>
</feature>
<evidence type="ECO:0000256" key="1">
    <source>
        <dbReference type="SAM" id="MobiDB-lite"/>
    </source>
</evidence>
<name>A0A409WEM2_9AGAR</name>
<proteinExistence type="predicted"/>
<feature type="region of interest" description="Disordered" evidence="1">
    <location>
        <begin position="105"/>
        <end position="142"/>
    </location>
</feature>
<accession>A0A409WEM2</accession>
<evidence type="ECO:0000259" key="2">
    <source>
        <dbReference type="Pfam" id="PF01693"/>
    </source>
</evidence>
<evidence type="ECO:0000313" key="4">
    <source>
        <dbReference type="Proteomes" id="UP000284842"/>
    </source>
</evidence>
<reference evidence="3 4" key="1">
    <citation type="journal article" date="2018" name="Evol. Lett.">
        <title>Horizontal gene cluster transfer increased hallucinogenic mushroom diversity.</title>
        <authorList>
            <person name="Reynolds H.T."/>
            <person name="Vijayakumar V."/>
            <person name="Gluck-Thaler E."/>
            <person name="Korotkin H.B."/>
            <person name="Matheny P.B."/>
            <person name="Slot J.C."/>
        </authorList>
    </citation>
    <scope>NUCLEOTIDE SEQUENCE [LARGE SCALE GENOMIC DNA]</scope>
    <source>
        <strain evidence="3 4">2629</strain>
    </source>
</reference>
<dbReference type="InParanoid" id="A0A409WEM2"/>
<dbReference type="Gene3D" id="3.40.970.10">
    <property type="entry name" value="Ribonuclease H1, N-terminal domain"/>
    <property type="match status" value="1"/>
</dbReference>
<dbReference type="Pfam" id="PF01693">
    <property type="entry name" value="Cauli_VI"/>
    <property type="match status" value="1"/>
</dbReference>
<dbReference type="STRING" id="181874.A0A409WEM2"/>
<dbReference type="InterPro" id="IPR011320">
    <property type="entry name" value="RNase_H1_N"/>
</dbReference>
<dbReference type="InterPro" id="IPR009027">
    <property type="entry name" value="Ribosomal_bL9/RNase_H1_N"/>
</dbReference>
<dbReference type="EMBL" id="NHTK01005511">
    <property type="protein sequence ID" value="PPQ76962.1"/>
    <property type="molecule type" value="Genomic_DNA"/>
</dbReference>
<feature type="compositionally biased region" description="Polar residues" evidence="1">
    <location>
        <begin position="12"/>
        <end position="21"/>
    </location>
</feature>
<keyword evidence="4" id="KW-1185">Reference proteome</keyword>
<gene>
    <name evidence="3" type="ORF">CVT24_009372</name>
</gene>
<dbReference type="SUPFAM" id="SSF55658">
    <property type="entry name" value="L9 N-domain-like"/>
    <property type="match status" value="1"/>
</dbReference>
<feature type="domain" description="Ribonuclease H1 N-terminal" evidence="2">
    <location>
        <begin position="149"/>
        <end position="191"/>
    </location>
</feature>
<dbReference type="OrthoDB" id="3270804at2759"/>
<feature type="region of interest" description="Disordered" evidence="1">
    <location>
        <begin position="1"/>
        <end position="26"/>
    </location>
</feature>
<protein>
    <recommendedName>
        <fullName evidence="2">Ribonuclease H1 N-terminal domain-containing protein</fullName>
    </recommendedName>
</protein>
<dbReference type="AlphaFoldDB" id="A0A409WEM2"/>
<dbReference type="Proteomes" id="UP000284842">
    <property type="component" value="Unassembled WGS sequence"/>
</dbReference>